<feature type="transmembrane region" description="Helical" evidence="8">
    <location>
        <begin position="234"/>
        <end position="258"/>
    </location>
</feature>
<dbReference type="GO" id="GO:0005886">
    <property type="term" value="C:plasma membrane"/>
    <property type="evidence" value="ECO:0007669"/>
    <property type="project" value="UniProtKB-SubCell"/>
</dbReference>
<feature type="transmembrane region" description="Helical" evidence="8">
    <location>
        <begin position="336"/>
        <end position="356"/>
    </location>
</feature>
<feature type="transmembrane region" description="Helical" evidence="8">
    <location>
        <begin position="116"/>
        <end position="138"/>
    </location>
</feature>
<dbReference type="InterPro" id="IPR006153">
    <property type="entry name" value="Cation/H_exchanger_TM"/>
</dbReference>
<feature type="domain" description="Cation/H+ exchanger transmembrane" evidence="9">
    <location>
        <begin position="8"/>
        <end position="385"/>
    </location>
</feature>
<evidence type="ECO:0000256" key="8">
    <source>
        <dbReference type="SAM" id="Phobius"/>
    </source>
</evidence>
<keyword evidence="2" id="KW-0813">Transport</keyword>
<feature type="transmembrane region" description="Helical" evidence="8">
    <location>
        <begin position="196"/>
        <end position="214"/>
    </location>
</feature>
<dbReference type="KEGG" id="mmc:Mmcs_4547"/>
<dbReference type="GO" id="GO:0015297">
    <property type="term" value="F:antiporter activity"/>
    <property type="evidence" value="ECO:0007669"/>
    <property type="project" value="UniProtKB-KW"/>
</dbReference>
<dbReference type="AlphaFoldDB" id="A0A5Q5BQ86"/>
<evidence type="ECO:0000256" key="6">
    <source>
        <dbReference type="ARBA" id="ARBA00023065"/>
    </source>
</evidence>
<keyword evidence="5 8" id="KW-1133">Transmembrane helix</keyword>
<proteinExistence type="predicted"/>
<feature type="transmembrane region" description="Helical" evidence="8">
    <location>
        <begin position="303"/>
        <end position="324"/>
    </location>
</feature>
<evidence type="ECO:0000259" key="9">
    <source>
        <dbReference type="Pfam" id="PF00999"/>
    </source>
</evidence>
<accession>A0A5Q5BQ86</accession>
<keyword evidence="3" id="KW-0050">Antiport</keyword>
<evidence type="ECO:0000256" key="1">
    <source>
        <dbReference type="ARBA" id="ARBA00004651"/>
    </source>
</evidence>
<feature type="transmembrane region" description="Helical" evidence="8">
    <location>
        <begin position="29"/>
        <end position="45"/>
    </location>
</feature>
<gene>
    <name evidence="10" type="ordered locus">Mmcs_4547</name>
</gene>
<feature type="transmembrane region" description="Helical" evidence="8">
    <location>
        <begin position="91"/>
        <end position="110"/>
    </location>
</feature>
<sequence length="410" mass="43043">MLLSLIAVSAVLAGWGVLARRMERWRVTAPMVIVLAGVLIGLATSDRVADGLNTEIAEHVAEIILAILLFVDATDVRGGLFGYEPKAAMRILFVSLPLGVATALIFGLWLLPGSSWAVLLVIACIVVPIDFAPVSSILRDRRVPERVRDLLNVEAGYNDGIVSPLFIFALVLADQDTRADTPLQALEAAVPQAAKAILVGLLVGTLLALAANGAQQRGWTTHQSNRLILVAAPLLAFGLSLAIDGNGFVSAFVCGIAFKYLRHSDDLRGDLELVDDVGFLLTVGMWFAFGVAAVAIFEVGVTLGAVVFSLLALTVVRIVPVLIGMLGTRFDLPERLLVGGLGPRGTTTIVFGLLAFNVLDGGDEHTVGLVVVLCVLGSVILHGVAAPAAAHAYAARHPASRDAEHSGPGK</sequence>
<keyword evidence="6" id="KW-0406">Ion transport</keyword>
<keyword evidence="7 8" id="KW-0472">Membrane</keyword>
<evidence type="ECO:0000256" key="4">
    <source>
        <dbReference type="ARBA" id="ARBA00022692"/>
    </source>
</evidence>
<dbReference type="PANTHER" id="PTHR32507:SF8">
    <property type="entry name" value="CNH1P"/>
    <property type="match status" value="1"/>
</dbReference>
<dbReference type="GO" id="GO:1902600">
    <property type="term" value="P:proton transmembrane transport"/>
    <property type="evidence" value="ECO:0007669"/>
    <property type="project" value="InterPro"/>
</dbReference>
<protein>
    <submittedName>
        <fullName evidence="10">Sodium/proton antiporter, CPA1 family</fullName>
    </submittedName>
</protein>
<evidence type="ECO:0000256" key="2">
    <source>
        <dbReference type="ARBA" id="ARBA00022448"/>
    </source>
</evidence>
<reference evidence="10" key="1">
    <citation type="submission" date="2006-06" db="EMBL/GenBank/DDBJ databases">
        <title>Complete sequence of chromosome of Mycobacterium sp. MCS.</title>
        <authorList>
            <consortium name="US DOE Joint Genome Institute"/>
            <person name="Copeland A."/>
            <person name="Lucas S."/>
            <person name="Lapidus A."/>
            <person name="Barry K."/>
            <person name="Detter J.C."/>
            <person name="Glavina del Rio T."/>
            <person name="Hammon N."/>
            <person name="Israni S."/>
            <person name="Dalin E."/>
            <person name="Tice H."/>
            <person name="Pitluck S."/>
            <person name="Martinez M."/>
            <person name="Schmutz J."/>
            <person name="Larimer F."/>
            <person name="Land M."/>
            <person name="Hauser L."/>
            <person name="Kyrpides N."/>
            <person name="Kim E."/>
            <person name="Miller C.D."/>
            <person name="Hughes J.E."/>
            <person name="Anderson A.J."/>
            <person name="Sims R.C."/>
            <person name="Richardson P."/>
        </authorList>
    </citation>
    <scope>NUCLEOTIDE SEQUENCE [LARGE SCALE GENOMIC DNA]</scope>
    <source>
        <strain evidence="10">MCS</strain>
    </source>
</reference>
<evidence type="ECO:0000256" key="3">
    <source>
        <dbReference type="ARBA" id="ARBA00022449"/>
    </source>
</evidence>
<comment type="subcellular location">
    <subcellularLocation>
        <location evidence="1">Cell membrane</location>
        <topology evidence="1">Multi-pass membrane protein</topology>
    </subcellularLocation>
</comment>
<feature type="transmembrane region" description="Helical" evidence="8">
    <location>
        <begin position="368"/>
        <end position="394"/>
    </location>
</feature>
<dbReference type="EMBL" id="CP000384">
    <property type="protein sequence ID" value="ABG10651.1"/>
    <property type="molecule type" value="Genomic_DNA"/>
</dbReference>
<evidence type="ECO:0000313" key="10">
    <source>
        <dbReference type="EMBL" id="ABG10651.1"/>
    </source>
</evidence>
<feature type="transmembrane region" description="Helical" evidence="8">
    <location>
        <begin position="279"/>
        <end position="297"/>
    </location>
</feature>
<dbReference type="Pfam" id="PF00999">
    <property type="entry name" value="Na_H_Exchanger"/>
    <property type="match status" value="1"/>
</dbReference>
<dbReference type="PANTHER" id="PTHR32507">
    <property type="entry name" value="NA(+)/H(+) ANTIPORTER 1"/>
    <property type="match status" value="1"/>
</dbReference>
<evidence type="ECO:0000256" key="7">
    <source>
        <dbReference type="ARBA" id="ARBA00023136"/>
    </source>
</evidence>
<organism evidence="10">
    <name type="scientific">Mycobacterium sp. (strain MCS)</name>
    <dbReference type="NCBI Taxonomy" id="164756"/>
    <lineage>
        <taxon>Bacteria</taxon>
        <taxon>Bacillati</taxon>
        <taxon>Actinomycetota</taxon>
        <taxon>Actinomycetes</taxon>
        <taxon>Mycobacteriales</taxon>
        <taxon>Mycobacteriaceae</taxon>
        <taxon>Mycobacterium</taxon>
    </lineage>
</organism>
<keyword evidence="4 8" id="KW-0812">Transmembrane</keyword>
<name>A0A5Q5BQ86_MYCSS</name>
<evidence type="ECO:0000256" key="5">
    <source>
        <dbReference type="ARBA" id="ARBA00022989"/>
    </source>
</evidence>